<dbReference type="Pfam" id="PF19516">
    <property type="entry name" value="DUF6049"/>
    <property type="match status" value="1"/>
</dbReference>
<feature type="compositionally biased region" description="Low complexity" evidence="1">
    <location>
        <begin position="259"/>
        <end position="284"/>
    </location>
</feature>
<feature type="region of interest" description="Disordered" evidence="1">
    <location>
        <begin position="249"/>
        <end position="326"/>
    </location>
</feature>
<keyword evidence="2" id="KW-1133">Transmembrane helix</keyword>
<protein>
    <submittedName>
        <fullName evidence="4">Uncharacterized protein</fullName>
    </submittedName>
</protein>
<keyword evidence="3" id="KW-0732">Signal</keyword>
<dbReference type="InterPro" id="IPR046112">
    <property type="entry name" value="DUF6049"/>
</dbReference>
<reference evidence="4 5" key="1">
    <citation type="submission" date="2018-10" db="EMBL/GenBank/DDBJ databases">
        <title>Sequencing the genomes of 1000 actinobacteria strains.</title>
        <authorList>
            <person name="Klenk H.-P."/>
        </authorList>
    </citation>
    <scope>NUCLEOTIDE SEQUENCE [LARGE SCALE GENOMIC DNA]</scope>
    <source>
        <strain evidence="4 5">DSM 44267</strain>
    </source>
</reference>
<feature type="transmembrane region" description="Helical" evidence="2">
    <location>
        <begin position="725"/>
        <end position="746"/>
    </location>
</feature>
<name>A0A495XYH0_9MICO</name>
<gene>
    <name evidence="4" type="ORF">DFJ68_3124</name>
</gene>
<dbReference type="Proteomes" id="UP000278440">
    <property type="component" value="Unassembled WGS sequence"/>
</dbReference>
<sequence>MRAGLVRALAAGAVVAATVGLTAVVPAVGAPATARAVTSATPATLTPSLTPAATPDPTRAVVTLRTVTPAVVAPGDTVTVAGTVTAPSSGPLTGATVRVVVDRQRLDERAQVATWAASTDPSDGRTVGTVDIADVPASGRTTFTLTMDAGAVRSDRVFAALPVSVEVVQEGASTPVGVTHSFFSWHVRKEYDRLQVATAVPLTLDPDVDLYSGDPTTRDAAWTEVIGPTSRVQRIVDGTKGAQATLAVDPSLFGPETPPAIGTPSGSPSGTSTTPTPSTSAPSAPSTPPPSGATSPPASAAPTGTSTGTATGGADGGEGARSRTEAALTSALAGSLRGRELWALPYADADMAATVDSDDTNGLVRDLVDRARIVSDTVGQPVRDDVVWPVDGLLPPGREAALRTLLSGTAVGRAAGVVVDERAVTSDSTPTPSARRVASGGTRLLAYDPVLSSLLPTRADAGSALPVQRYLAETLVLLGERPGTTRSVFVTAPRTYDPDPATLSAFLAAVSSAPWVDPVDPAALLEDSGGDQASAAETPVQPVASAAPKPTLSAGRLANLAAQRSRLQDVAAVLADGQAFERTYREVLDELASTRWRWQPDSWDVLSNTVARETTAATSAITVADQSVNFLAEQGSLQVTVENGLPFAVAGVRLVLAPTNPRMQVVEQPGAITVAPGSKRTVRVPVVAVAAGRADIRAYLTTEDGTPIGSPAVISVSANPLDGRIYWVGGAVVALVLVAGVGRALLRGTSRIDEIADEAGPTPPTGPTGG</sequence>
<keyword evidence="5" id="KW-1185">Reference proteome</keyword>
<feature type="region of interest" description="Disordered" evidence="1">
    <location>
        <begin position="521"/>
        <end position="548"/>
    </location>
</feature>
<organism evidence="4 5">
    <name type="scientific">Terracoccus luteus</name>
    <dbReference type="NCBI Taxonomy" id="53356"/>
    <lineage>
        <taxon>Bacteria</taxon>
        <taxon>Bacillati</taxon>
        <taxon>Actinomycetota</taxon>
        <taxon>Actinomycetes</taxon>
        <taxon>Micrococcales</taxon>
        <taxon>Intrasporangiaceae</taxon>
        <taxon>Terracoccus</taxon>
    </lineage>
</organism>
<evidence type="ECO:0000313" key="4">
    <source>
        <dbReference type="EMBL" id="RKT79650.1"/>
    </source>
</evidence>
<evidence type="ECO:0000256" key="1">
    <source>
        <dbReference type="SAM" id="MobiDB-lite"/>
    </source>
</evidence>
<dbReference type="EMBL" id="RBXT01000001">
    <property type="protein sequence ID" value="RKT79650.1"/>
    <property type="molecule type" value="Genomic_DNA"/>
</dbReference>
<comment type="caution">
    <text evidence="4">The sequence shown here is derived from an EMBL/GenBank/DDBJ whole genome shotgun (WGS) entry which is preliminary data.</text>
</comment>
<dbReference type="AlphaFoldDB" id="A0A495XYH0"/>
<keyword evidence="2" id="KW-0812">Transmembrane</keyword>
<accession>A0A495XYH0</accession>
<feature type="signal peptide" evidence="3">
    <location>
        <begin position="1"/>
        <end position="36"/>
    </location>
</feature>
<keyword evidence="2" id="KW-0472">Membrane</keyword>
<feature type="chain" id="PRO_5019821785" evidence="3">
    <location>
        <begin position="37"/>
        <end position="770"/>
    </location>
</feature>
<proteinExistence type="predicted"/>
<feature type="compositionally biased region" description="Low complexity" evidence="1">
    <location>
        <begin position="292"/>
        <end position="309"/>
    </location>
</feature>
<evidence type="ECO:0000256" key="2">
    <source>
        <dbReference type="SAM" id="Phobius"/>
    </source>
</evidence>
<evidence type="ECO:0000256" key="3">
    <source>
        <dbReference type="SAM" id="SignalP"/>
    </source>
</evidence>
<evidence type="ECO:0000313" key="5">
    <source>
        <dbReference type="Proteomes" id="UP000278440"/>
    </source>
</evidence>